<dbReference type="Proteomes" id="UP000252008">
    <property type="component" value="Unassembled WGS sequence"/>
</dbReference>
<dbReference type="InterPro" id="IPR055568">
    <property type="entry name" value="DUF7144"/>
</dbReference>
<dbReference type="EMBL" id="UEGS01000001">
    <property type="protein sequence ID" value="SRX80707.1"/>
    <property type="molecule type" value="Genomic_DNA"/>
</dbReference>
<evidence type="ECO:0000256" key="1">
    <source>
        <dbReference type="SAM" id="Phobius"/>
    </source>
</evidence>
<keyword evidence="1" id="KW-0812">Transmembrane</keyword>
<keyword evidence="1" id="KW-0472">Membrane</keyword>
<accession>A0A375YHV8</accession>
<name>A0A375YHV8_MYCPF</name>
<keyword evidence="4" id="KW-1185">Reference proteome</keyword>
<sequence>MTYRAYGTFTPRPVRLAGAIAALEGLLAIVTAVVLVVREAGGHHEVGISGYGTAGWFAIMGSGVAAAGWALWAGRRWGRGIAVFANLVLLPVAYYVFSSGRPGYAVVVAAAAVTVLAALFGPTGLHWLTQEPDSEFSRDANADSSGPDTR</sequence>
<protein>
    <recommendedName>
        <fullName evidence="2">DUF7144 domain-containing protein</fullName>
    </recommendedName>
</protein>
<feature type="transmembrane region" description="Helical" evidence="1">
    <location>
        <begin position="49"/>
        <end position="71"/>
    </location>
</feature>
<dbReference type="Pfam" id="PF23636">
    <property type="entry name" value="DUF7144"/>
    <property type="match status" value="1"/>
</dbReference>
<proteinExistence type="predicted"/>
<dbReference type="STRING" id="39692.BST38_09735"/>
<evidence type="ECO:0000313" key="3">
    <source>
        <dbReference type="EMBL" id="SRX80707.1"/>
    </source>
</evidence>
<keyword evidence="1" id="KW-1133">Transmembrane helix</keyword>
<dbReference type="AlphaFoldDB" id="A0A375YHV8"/>
<feature type="transmembrane region" description="Helical" evidence="1">
    <location>
        <begin position="77"/>
        <end position="97"/>
    </location>
</feature>
<organism evidence="3 4">
    <name type="scientific">Mycolicibacterium parafortuitum</name>
    <name type="common">Mycobacterium parafortuitum</name>
    <dbReference type="NCBI Taxonomy" id="39692"/>
    <lineage>
        <taxon>Bacteria</taxon>
        <taxon>Bacillati</taxon>
        <taxon>Actinomycetota</taxon>
        <taxon>Actinomycetes</taxon>
        <taxon>Mycobacteriales</taxon>
        <taxon>Mycobacteriaceae</taxon>
        <taxon>Mycolicibacterium</taxon>
    </lineage>
</organism>
<feature type="domain" description="DUF7144" evidence="2">
    <location>
        <begin position="16"/>
        <end position="120"/>
    </location>
</feature>
<feature type="transmembrane region" description="Helical" evidence="1">
    <location>
        <begin position="104"/>
        <end position="128"/>
    </location>
</feature>
<dbReference type="RefSeq" id="WP_083143080.1">
    <property type="nucleotide sequence ID" value="NZ_MVID01000006.1"/>
</dbReference>
<evidence type="ECO:0000259" key="2">
    <source>
        <dbReference type="Pfam" id="PF23636"/>
    </source>
</evidence>
<evidence type="ECO:0000313" key="4">
    <source>
        <dbReference type="Proteomes" id="UP000252008"/>
    </source>
</evidence>
<feature type="transmembrane region" description="Helical" evidence="1">
    <location>
        <begin position="16"/>
        <end position="37"/>
    </location>
</feature>
<gene>
    <name evidence="3" type="ORF">MPP7335_02451</name>
</gene>
<reference evidence="3 4" key="1">
    <citation type="submission" date="2018-05" db="EMBL/GenBank/DDBJ databases">
        <authorList>
            <consortium name="IHU Genomes"/>
        </authorList>
    </citation>
    <scope>NUCLEOTIDE SEQUENCE [LARGE SCALE GENOMIC DNA]</scope>
    <source>
        <strain evidence="3 4">P7335</strain>
    </source>
</reference>